<gene>
    <name evidence="1" type="ORF">FDG2_0113</name>
</gene>
<reference evidence="2" key="1">
    <citation type="submission" date="2016-02" db="EMBL/GenBank/DDBJ databases">
        <authorList>
            <person name="Wibberg D."/>
        </authorList>
    </citation>
    <scope>NUCLEOTIDE SEQUENCE [LARGE SCALE GENOMIC DNA]</scope>
</reference>
<name>A0A1C3NSX2_9ACTN</name>
<sequence length="130" mass="14394">MVRRRPGVHQPWQDVDLGLWHTAHADPHGLVWAVTPPCGRGRWALYPPGAPTGGAYPYKDVAPASTHPTAGFGGDHDWLALADVEAWMRPWVERVSGGRVLAMVEGWGATYGPRNSLREYVIYARVEVTR</sequence>
<keyword evidence="2" id="KW-1185">Reference proteome</keyword>
<protein>
    <submittedName>
        <fullName evidence="1">Uncharacterized protein</fullName>
    </submittedName>
</protein>
<proteinExistence type="predicted"/>
<dbReference type="Proteomes" id="UP000199013">
    <property type="component" value="Unassembled WGS sequence"/>
</dbReference>
<organism evidence="1 2">
    <name type="scientific">Candidatus Protofrankia californiensis</name>
    <dbReference type="NCBI Taxonomy" id="1839754"/>
    <lineage>
        <taxon>Bacteria</taxon>
        <taxon>Bacillati</taxon>
        <taxon>Actinomycetota</taxon>
        <taxon>Actinomycetes</taxon>
        <taxon>Frankiales</taxon>
        <taxon>Frankiaceae</taxon>
        <taxon>Protofrankia</taxon>
    </lineage>
</organism>
<dbReference type="EMBL" id="FLUV01000048">
    <property type="protein sequence ID" value="SBW17218.1"/>
    <property type="molecule type" value="Genomic_DNA"/>
</dbReference>
<evidence type="ECO:0000313" key="1">
    <source>
        <dbReference type="EMBL" id="SBW17218.1"/>
    </source>
</evidence>
<dbReference type="AlphaFoldDB" id="A0A1C3NSX2"/>
<accession>A0A1C3NSX2</accession>
<evidence type="ECO:0000313" key="2">
    <source>
        <dbReference type="Proteomes" id="UP000199013"/>
    </source>
</evidence>